<protein>
    <recommendedName>
        <fullName evidence="3">Tail assembly chaperone</fullName>
    </recommendedName>
</protein>
<proteinExistence type="predicted"/>
<dbReference type="EMBL" id="AP009044">
    <property type="protein sequence ID" value="BAF54879.1"/>
    <property type="molecule type" value="Genomic_DNA"/>
</dbReference>
<feature type="region of interest" description="Disordered" evidence="1">
    <location>
        <begin position="1"/>
        <end position="53"/>
    </location>
</feature>
<evidence type="ECO:0008006" key="3">
    <source>
        <dbReference type="Google" id="ProtNLM"/>
    </source>
</evidence>
<accession>A0AB72VD91</accession>
<sequence length="134" mass="14754">MTTTPRKTTRKAAPKATGAEVVVKTDEQLEAEQSALEQEVAAETEGAGEKETPTFTIQLNGEDIEVEDRWDRPGKIPPISVMFSSDEMAAKMSTPIIVQLIGEDQLYNLIMLGLTQDEFVLVARAWMESRGLGK</sequence>
<evidence type="ECO:0000313" key="2">
    <source>
        <dbReference type="EMBL" id="BAF54879.1"/>
    </source>
</evidence>
<gene>
    <name evidence="2" type="ordered locus">cgR_1884</name>
</gene>
<dbReference type="AlphaFoldDB" id="A0AB72VD91"/>
<name>A0AB72VD91_CORGB</name>
<evidence type="ECO:0000256" key="1">
    <source>
        <dbReference type="SAM" id="MobiDB-lite"/>
    </source>
</evidence>
<dbReference type="Proteomes" id="UP000006698">
    <property type="component" value="Chromosome"/>
</dbReference>
<dbReference type="KEGG" id="cgt:cgR_1884"/>
<organism evidence="2">
    <name type="scientific">Corynebacterium glutamicum (strain R)</name>
    <dbReference type="NCBI Taxonomy" id="340322"/>
    <lineage>
        <taxon>Bacteria</taxon>
        <taxon>Bacillati</taxon>
        <taxon>Actinomycetota</taxon>
        <taxon>Actinomycetes</taxon>
        <taxon>Mycobacteriales</taxon>
        <taxon>Corynebacteriaceae</taxon>
        <taxon>Corynebacterium</taxon>
    </lineage>
</organism>
<reference evidence="2" key="1">
    <citation type="journal article" date="2007" name="Microbiology">
        <title>Comparative analysis of the Corynebacterium glutamicum group and complete genome sequence of strain R.</title>
        <authorList>
            <person name="Yukawa H."/>
            <person name="Omumasaba C.A."/>
            <person name="Nonaka H."/>
            <person name="Kos P."/>
            <person name="Okai N."/>
            <person name="Suzuki N."/>
            <person name="Suda M."/>
            <person name="Tsuge Y."/>
            <person name="Watanabe J."/>
            <person name="Ikeda Y."/>
            <person name="Vertes A.A."/>
            <person name="Inui M."/>
        </authorList>
    </citation>
    <scope>NUCLEOTIDE SEQUENCE</scope>
    <source>
        <strain evidence="2">R</strain>
    </source>
</reference>
<feature type="compositionally biased region" description="Low complexity" evidence="1">
    <location>
        <begin position="31"/>
        <end position="45"/>
    </location>
</feature>
<dbReference type="RefSeq" id="WP_011897450.1">
    <property type="nucleotide sequence ID" value="NC_009342.1"/>
</dbReference>